<keyword evidence="2" id="KW-1003">Cell membrane</keyword>
<evidence type="ECO:0000256" key="8">
    <source>
        <dbReference type="SAM" id="Phobius"/>
    </source>
</evidence>
<dbReference type="Pfam" id="PF18967">
    <property type="entry name" value="PycTM"/>
    <property type="match status" value="1"/>
</dbReference>
<reference evidence="10 11" key="1">
    <citation type="journal article" date="2017" name="ISME J.">
        <title>Energy and carbon metabolisms in a deep terrestrial subsurface fluid microbial community.</title>
        <authorList>
            <person name="Momper L."/>
            <person name="Jungbluth S.P."/>
            <person name="Lee M.D."/>
            <person name="Amend J.P."/>
        </authorList>
    </citation>
    <scope>NUCLEOTIDE SEQUENCE [LARGE SCALE GENOMIC DNA]</scope>
    <source>
        <strain evidence="10">SURF_5</strain>
    </source>
</reference>
<evidence type="ECO:0000256" key="1">
    <source>
        <dbReference type="ARBA" id="ARBA00004236"/>
    </source>
</evidence>
<evidence type="ECO:0000256" key="6">
    <source>
        <dbReference type="ARBA" id="ARBA00023118"/>
    </source>
</evidence>
<accession>A0A3A4NX95</accession>
<evidence type="ECO:0000313" key="11">
    <source>
        <dbReference type="Proteomes" id="UP000265882"/>
    </source>
</evidence>
<feature type="transmembrane region" description="Helical" evidence="8">
    <location>
        <begin position="201"/>
        <end position="226"/>
    </location>
</feature>
<protein>
    <recommendedName>
        <fullName evidence="9">Pycsar effector protein domain-containing protein</fullName>
    </recommendedName>
</protein>
<evidence type="ECO:0000259" key="9">
    <source>
        <dbReference type="Pfam" id="PF18967"/>
    </source>
</evidence>
<dbReference type="InterPro" id="IPR043760">
    <property type="entry name" value="PycTM_dom"/>
</dbReference>
<feature type="transmembrane region" description="Helical" evidence="8">
    <location>
        <begin position="58"/>
        <end position="77"/>
    </location>
</feature>
<dbReference type="Proteomes" id="UP000265882">
    <property type="component" value="Unassembled WGS sequence"/>
</dbReference>
<comment type="caution">
    <text evidence="10">The sequence shown here is derived from an EMBL/GenBank/DDBJ whole genome shotgun (WGS) entry which is preliminary data.</text>
</comment>
<proteinExistence type="predicted"/>
<evidence type="ECO:0000256" key="7">
    <source>
        <dbReference type="ARBA" id="ARBA00023136"/>
    </source>
</evidence>
<keyword evidence="4" id="KW-0547">Nucleotide-binding</keyword>
<gene>
    <name evidence="10" type="ORF">C4520_02880</name>
</gene>
<evidence type="ECO:0000256" key="3">
    <source>
        <dbReference type="ARBA" id="ARBA00022692"/>
    </source>
</evidence>
<keyword evidence="5 8" id="KW-1133">Transmembrane helix</keyword>
<evidence type="ECO:0000256" key="4">
    <source>
        <dbReference type="ARBA" id="ARBA00022741"/>
    </source>
</evidence>
<keyword evidence="7 8" id="KW-0472">Membrane</keyword>
<dbReference type="AlphaFoldDB" id="A0A3A4NX95"/>
<feature type="transmembrane region" description="Helical" evidence="8">
    <location>
        <begin position="97"/>
        <end position="118"/>
    </location>
</feature>
<name>A0A3A4NX95_ABYX5</name>
<feature type="domain" description="Pycsar effector protein" evidence="9">
    <location>
        <begin position="39"/>
        <end position="219"/>
    </location>
</feature>
<evidence type="ECO:0000256" key="2">
    <source>
        <dbReference type="ARBA" id="ARBA00022475"/>
    </source>
</evidence>
<sequence length="230" mass="26159">MAKASPSESRKISEPIFSELKNLDPAREDLGALLSFAKTSFEEVKHLTEYEDEKANRILTATAFLSALAGAIFVALLPKDDNGSLMNYQMWSWTLWLFYSVFGLFCLLVVSGASFIIWSVRPRFNVPHDWSKGSPPKSADLKNPASFLFFPKIIEATPRGWAAAFCDNCSNQLQLLYIKHYIHEAYLIAYKIRIKLQTLQLGVFMLWLSTIVFVLWIVICGLMFVFPETL</sequence>
<dbReference type="EMBL" id="QZKU01000026">
    <property type="protein sequence ID" value="RJP25077.1"/>
    <property type="molecule type" value="Genomic_DNA"/>
</dbReference>
<comment type="subcellular location">
    <subcellularLocation>
        <location evidence="1">Cell membrane</location>
    </subcellularLocation>
</comment>
<keyword evidence="3 8" id="KW-0812">Transmembrane</keyword>
<organism evidence="10 11">
    <name type="scientific">Abyssobacteria bacterium (strain SURF_5)</name>
    <dbReference type="NCBI Taxonomy" id="2093360"/>
    <lineage>
        <taxon>Bacteria</taxon>
        <taxon>Pseudomonadati</taxon>
        <taxon>Candidatus Hydrogenedentota</taxon>
        <taxon>Candidatus Abyssobacteria</taxon>
    </lineage>
</organism>
<evidence type="ECO:0000256" key="5">
    <source>
        <dbReference type="ARBA" id="ARBA00022989"/>
    </source>
</evidence>
<evidence type="ECO:0000313" key="10">
    <source>
        <dbReference type="EMBL" id="RJP25077.1"/>
    </source>
</evidence>
<keyword evidence="6" id="KW-0051">Antiviral defense</keyword>